<gene>
    <name evidence="3" type="ORF">ACFPQA_02685</name>
</gene>
<evidence type="ECO:0000313" key="3">
    <source>
        <dbReference type="EMBL" id="MFC5543948.1"/>
    </source>
</evidence>
<organism evidence="3 4">
    <name type="scientific">Marinobacter koreensis</name>
    <dbReference type="NCBI Taxonomy" id="335974"/>
    <lineage>
        <taxon>Bacteria</taxon>
        <taxon>Pseudomonadati</taxon>
        <taxon>Pseudomonadota</taxon>
        <taxon>Gammaproteobacteria</taxon>
        <taxon>Pseudomonadales</taxon>
        <taxon>Marinobacteraceae</taxon>
        <taxon>Marinobacter</taxon>
    </lineage>
</organism>
<dbReference type="Proteomes" id="UP001596055">
    <property type="component" value="Unassembled WGS sequence"/>
</dbReference>
<evidence type="ECO:0000256" key="1">
    <source>
        <dbReference type="SAM" id="SignalP"/>
    </source>
</evidence>
<keyword evidence="4" id="KW-1185">Reference proteome</keyword>
<keyword evidence="1" id="KW-0732">Signal</keyword>
<dbReference type="Pfam" id="PF19657">
    <property type="entry name" value="DUF6160"/>
    <property type="match status" value="1"/>
</dbReference>
<sequence length="336" mass="34153">MKGLKKLTLATAIAAAPFAANAELKAMNDIAMGDVTGQSGVTIELSTKVDIGEVAYQDDGFLAISGLSIGGAYDPATGAQGNLDDVKLMIDVAGTGGVADTGAGAVGNAYLEGAAIAKPNVSWTNTQTTSTDPATTPAAAANEAGMPQIEDGDLVIGIRSVSGAPVDFGVGIDSVKLAKSTESANLGNLGAGTGTTLISNFKMSGMLGPIDVVIQENQNAMNVNAYFNAQGTLNADFVGTYIDFKLHNSRGTDTNGLTIVDANNNTLVDTSFAHAQVDIGKATNAAGNDALAFNVNDFSGDLDLTNIRMGSANAASIGDVYLTDMKINAQMTVYGH</sequence>
<proteinExistence type="predicted"/>
<feature type="chain" id="PRO_5045771197" evidence="1">
    <location>
        <begin position="23"/>
        <end position="336"/>
    </location>
</feature>
<dbReference type="RefSeq" id="WP_248158119.1">
    <property type="nucleotide sequence ID" value="NZ_JAKZAJ010000003.1"/>
</dbReference>
<feature type="domain" description="DUF6160" evidence="2">
    <location>
        <begin position="1"/>
        <end position="94"/>
    </location>
</feature>
<comment type="caution">
    <text evidence="3">The sequence shown here is derived from an EMBL/GenBank/DDBJ whole genome shotgun (WGS) entry which is preliminary data.</text>
</comment>
<feature type="signal peptide" evidence="1">
    <location>
        <begin position="1"/>
        <end position="22"/>
    </location>
</feature>
<name>A0ABW0RH06_9GAMM</name>
<evidence type="ECO:0000259" key="2">
    <source>
        <dbReference type="Pfam" id="PF19657"/>
    </source>
</evidence>
<dbReference type="EMBL" id="JBHSNL010000001">
    <property type="protein sequence ID" value="MFC5543948.1"/>
    <property type="molecule type" value="Genomic_DNA"/>
</dbReference>
<reference evidence="4" key="1">
    <citation type="journal article" date="2019" name="Int. J. Syst. Evol. Microbiol.">
        <title>The Global Catalogue of Microorganisms (GCM) 10K type strain sequencing project: providing services to taxonomists for standard genome sequencing and annotation.</title>
        <authorList>
            <consortium name="The Broad Institute Genomics Platform"/>
            <consortium name="The Broad Institute Genome Sequencing Center for Infectious Disease"/>
            <person name="Wu L."/>
            <person name="Ma J."/>
        </authorList>
    </citation>
    <scope>NUCLEOTIDE SEQUENCE [LARGE SCALE GENOMIC DNA]</scope>
    <source>
        <strain evidence="4">CGMCC 4.1799</strain>
    </source>
</reference>
<accession>A0ABW0RH06</accession>
<dbReference type="InterPro" id="IPR046158">
    <property type="entry name" value="DUF6160"/>
</dbReference>
<evidence type="ECO:0000313" key="4">
    <source>
        <dbReference type="Proteomes" id="UP001596055"/>
    </source>
</evidence>
<protein>
    <submittedName>
        <fullName evidence="3">DUF6160 family protein</fullName>
    </submittedName>
</protein>